<reference evidence="4 5" key="1">
    <citation type="submission" date="2024-02" db="EMBL/GenBank/DDBJ databases">
        <title>Full genome sequence of Nocardioides kribbensis.</title>
        <authorList>
            <person name="Poletto B.L."/>
            <person name="Silva G."/>
            <person name="Galante D."/>
            <person name="Campos K.R."/>
            <person name="Santos M.B.N."/>
            <person name="Sacchi C.T."/>
        </authorList>
    </citation>
    <scope>NUCLEOTIDE SEQUENCE [LARGE SCALE GENOMIC DNA]</scope>
    <source>
        <strain evidence="4 5">O4R</strain>
    </source>
</reference>
<dbReference type="Gene3D" id="3.90.79.10">
    <property type="entry name" value="Nucleoside Triphosphate Pyrophosphohydrolase"/>
    <property type="match status" value="1"/>
</dbReference>
<accession>A0ABV1NTM7</accession>
<name>A0ABV1NTM7_9ACTN</name>
<evidence type="ECO:0000256" key="1">
    <source>
        <dbReference type="ARBA" id="ARBA00005582"/>
    </source>
</evidence>
<feature type="region of interest" description="Disordered" evidence="2">
    <location>
        <begin position="182"/>
        <end position="219"/>
    </location>
</feature>
<dbReference type="PANTHER" id="PTHR43736">
    <property type="entry name" value="ADP-RIBOSE PYROPHOSPHATASE"/>
    <property type="match status" value="1"/>
</dbReference>
<comment type="similarity">
    <text evidence="1">Belongs to the Nudix hydrolase family.</text>
</comment>
<dbReference type="SUPFAM" id="SSF55811">
    <property type="entry name" value="Nudix"/>
    <property type="match status" value="1"/>
</dbReference>
<organism evidence="4 5">
    <name type="scientific">Nocardioides kribbensis</name>
    <dbReference type="NCBI Taxonomy" id="305517"/>
    <lineage>
        <taxon>Bacteria</taxon>
        <taxon>Bacillati</taxon>
        <taxon>Actinomycetota</taxon>
        <taxon>Actinomycetes</taxon>
        <taxon>Propionibacteriales</taxon>
        <taxon>Nocardioidaceae</taxon>
        <taxon>Nocardioides</taxon>
    </lineage>
</organism>
<dbReference type="InterPro" id="IPR000086">
    <property type="entry name" value="NUDIX_hydrolase_dom"/>
</dbReference>
<keyword evidence="5" id="KW-1185">Reference proteome</keyword>
<evidence type="ECO:0000259" key="3">
    <source>
        <dbReference type="PROSITE" id="PS51462"/>
    </source>
</evidence>
<evidence type="ECO:0000313" key="4">
    <source>
        <dbReference type="EMBL" id="MEQ7845857.1"/>
    </source>
</evidence>
<evidence type="ECO:0000313" key="5">
    <source>
        <dbReference type="Proteomes" id="UP001482520"/>
    </source>
</evidence>
<protein>
    <submittedName>
        <fullName evidence="4">NUDIX domain-containing protein</fullName>
    </submittedName>
</protein>
<feature type="domain" description="Nudix hydrolase" evidence="3">
    <location>
        <begin position="45"/>
        <end position="181"/>
    </location>
</feature>
<dbReference type="RefSeq" id="WP_349803549.1">
    <property type="nucleotide sequence ID" value="NZ_JBEGDP010000001.1"/>
</dbReference>
<gene>
    <name evidence="4" type="ORF">V6R90_01110</name>
</gene>
<dbReference type="PROSITE" id="PS51462">
    <property type="entry name" value="NUDIX"/>
    <property type="match status" value="1"/>
</dbReference>
<dbReference type="EMBL" id="JBEGDP010000001">
    <property type="protein sequence ID" value="MEQ7845857.1"/>
    <property type="molecule type" value="Genomic_DNA"/>
</dbReference>
<dbReference type="InterPro" id="IPR015797">
    <property type="entry name" value="NUDIX_hydrolase-like_dom_sf"/>
</dbReference>
<proteinExistence type="inferred from homology"/>
<evidence type="ECO:0000256" key="2">
    <source>
        <dbReference type="SAM" id="MobiDB-lite"/>
    </source>
</evidence>
<dbReference type="Pfam" id="PF00293">
    <property type="entry name" value="NUDIX"/>
    <property type="match status" value="1"/>
</dbReference>
<dbReference type="CDD" id="cd03674">
    <property type="entry name" value="NUDIX_Hydrolase"/>
    <property type="match status" value="1"/>
</dbReference>
<dbReference type="Proteomes" id="UP001482520">
    <property type="component" value="Unassembled WGS sequence"/>
</dbReference>
<comment type="caution">
    <text evidence="4">The sequence shown here is derived from an EMBL/GenBank/DDBJ whole genome shotgun (WGS) entry which is preliminary data.</text>
</comment>
<sequence length="219" mass="23048">MSLHADALAALEAWAAPDAAQEALRVRYVAHLRAHPDGLERGCRPDHLTASTLVLDHDRAHVLLTLHAKAQEWFQLGGHCEPGDTTLAGAARREATEESGLGDLSLDPVPVELSEHPVPFCGPRDGVLVHHLDVRFVAVAAPGAQVAVSEESLDLRWWPVDALPSGSDGRPDPDIAALVARALHRSGPSGRSDRAGQSTPSALPSAGGSTRAAADQPSR</sequence>
<dbReference type="PANTHER" id="PTHR43736:SF1">
    <property type="entry name" value="DIHYDRONEOPTERIN TRIPHOSPHATE DIPHOSPHATASE"/>
    <property type="match status" value="1"/>
</dbReference>